<evidence type="ECO:0000313" key="7">
    <source>
        <dbReference type="EMBL" id="ALL14183.1"/>
    </source>
</evidence>
<keyword evidence="5 6" id="KW-0472">Membrane</keyword>
<feature type="transmembrane region" description="Helical" evidence="6">
    <location>
        <begin position="27"/>
        <end position="46"/>
    </location>
</feature>
<evidence type="ECO:0000256" key="3">
    <source>
        <dbReference type="ARBA" id="ARBA00022692"/>
    </source>
</evidence>
<name>A0A0P0P1P3_9CAUL</name>
<evidence type="ECO:0000256" key="2">
    <source>
        <dbReference type="ARBA" id="ARBA00022475"/>
    </source>
</evidence>
<dbReference type="STRING" id="69395.AQ619_13005"/>
<evidence type="ECO:0000256" key="6">
    <source>
        <dbReference type="SAM" id="Phobius"/>
    </source>
</evidence>
<evidence type="ECO:0000313" key="8">
    <source>
        <dbReference type="Proteomes" id="UP000056905"/>
    </source>
</evidence>
<keyword evidence="2" id="KW-1003">Cell membrane</keyword>
<organism evidence="7 8">
    <name type="scientific">Caulobacter henricii</name>
    <dbReference type="NCBI Taxonomy" id="69395"/>
    <lineage>
        <taxon>Bacteria</taxon>
        <taxon>Pseudomonadati</taxon>
        <taxon>Pseudomonadota</taxon>
        <taxon>Alphaproteobacteria</taxon>
        <taxon>Caulobacterales</taxon>
        <taxon>Caulobacteraceae</taxon>
        <taxon>Caulobacter</taxon>
    </lineage>
</organism>
<feature type="transmembrane region" description="Helical" evidence="6">
    <location>
        <begin position="208"/>
        <end position="230"/>
    </location>
</feature>
<protein>
    <recommendedName>
        <fullName evidence="9">Polysaccharide biosynthesis protein C-terminal domain-containing protein</fullName>
    </recommendedName>
</protein>
<sequence>MAVGLGIMQGGSSLWYFQGVGKPVRGVAVEAFGQLTALGLIMMFVVDGHGLLLALFFQLIGFAIVCGLGGCMMFAQVGFRAPTMRSLVTSLRDTFPLFFSRASVVIFSTASVFLMSVLAKPQDAAVYGASDRVIGAFTAFLSPLASIMLSKLVGETSRDRLRGLNLSIIMISTVAFVYSMITVFLLFFSHTLMSFLFGAQFKEGGDVLNVLALTLPIIAANTVMGAQVLVSLRMDKYIAITLSGAAVVSLVSTFLIVPNYAGIGMASSRIITEIFIFLCYSFLILRARKAPG</sequence>
<evidence type="ECO:0000256" key="5">
    <source>
        <dbReference type="ARBA" id="ARBA00023136"/>
    </source>
</evidence>
<dbReference type="EMBL" id="CP013002">
    <property type="protein sequence ID" value="ALL14183.1"/>
    <property type="molecule type" value="Genomic_DNA"/>
</dbReference>
<dbReference type="PANTHER" id="PTHR30250:SF11">
    <property type="entry name" value="O-ANTIGEN TRANSPORTER-RELATED"/>
    <property type="match status" value="1"/>
</dbReference>
<evidence type="ECO:0000256" key="1">
    <source>
        <dbReference type="ARBA" id="ARBA00004651"/>
    </source>
</evidence>
<keyword evidence="4 6" id="KW-1133">Transmembrane helix</keyword>
<feature type="transmembrane region" description="Helical" evidence="6">
    <location>
        <begin position="263"/>
        <end position="285"/>
    </location>
</feature>
<feature type="transmembrane region" description="Helical" evidence="6">
    <location>
        <begin position="166"/>
        <end position="188"/>
    </location>
</feature>
<evidence type="ECO:0008006" key="9">
    <source>
        <dbReference type="Google" id="ProtNLM"/>
    </source>
</evidence>
<dbReference type="AlphaFoldDB" id="A0A0P0P1P3"/>
<keyword evidence="3 6" id="KW-0812">Transmembrane</keyword>
<gene>
    <name evidence="7" type="ORF">AQ619_13005</name>
</gene>
<comment type="subcellular location">
    <subcellularLocation>
        <location evidence="1">Cell membrane</location>
        <topology evidence="1">Multi-pass membrane protein</topology>
    </subcellularLocation>
</comment>
<feature type="transmembrane region" description="Helical" evidence="6">
    <location>
        <begin position="98"/>
        <end position="118"/>
    </location>
</feature>
<dbReference type="InterPro" id="IPR050833">
    <property type="entry name" value="Poly_Biosynth_Transport"/>
</dbReference>
<evidence type="ECO:0000256" key="4">
    <source>
        <dbReference type="ARBA" id="ARBA00022989"/>
    </source>
</evidence>
<dbReference type="GO" id="GO:0005886">
    <property type="term" value="C:plasma membrane"/>
    <property type="evidence" value="ECO:0007669"/>
    <property type="project" value="UniProtKB-SubCell"/>
</dbReference>
<keyword evidence="8" id="KW-1185">Reference proteome</keyword>
<dbReference type="KEGG" id="chq:AQ619_13005"/>
<dbReference type="Proteomes" id="UP000056905">
    <property type="component" value="Chromosome"/>
</dbReference>
<accession>A0A0P0P1P3</accession>
<feature type="transmembrane region" description="Helical" evidence="6">
    <location>
        <begin position="52"/>
        <end position="77"/>
    </location>
</feature>
<reference evidence="7 8" key="1">
    <citation type="submission" date="2015-10" db="EMBL/GenBank/DDBJ databases">
        <title>Conservation of the essential genome among Caulobacter and Brevundimonas species.</title>
        <authorList>
            <person name="Scott D."/>
            <person name="Ely B."/>
        </authorList>
    </citation>
    <scope>NUCLEOTIDE SEQUENCE [LARGE SCALE GENOMIC DNA]</scope>
    <source>
        <strain evidence="7 8">CB4</strain>
    </source>
</reference>
<feature type="transmembrane region" description="Helical" evidence="6">
    <location>
        <begin position="237"/>
        <end position="257"/>
    </location>
</feature>
<dbReference type="PANTHER" id="PTHR30250">
    <property type="entry name" value="PST FAMILY PREDICTED COLANIC ACID TRANSPORTER"/>
    <property type="match status" value="1"/>
</dbReference>
<proteinExistence type="predicted"/>
<feature type="transmembrane region" description="Helical" evidence="6">
    <location>
        <begin position="133"/>
        <end position="154"/>
    </location>
</feature>